<keyword evidence="1" id="KW-0547">Nucleotide-binding</keyword>
<dbReference type="PANTHER" id="PTHR44329">
    <property type="entry name" value="SERINE/THREONINE-PROTEIN KINASE TNNI3K-RELATED"/>
    <property type="match status" value="1"/>
</dbReference>
<dbReference type="EMBL" id="HBKR01002301">
    <property type="protein sequence ID" value="CAE2269743.1"/>
    <property type="molecule type" value="Transcribed_RNA"/>
</dbReference>
<dbReference type="InterPro" id="IPR000719">
    <property type="entry name" value="Prot_kinase_dom"/>
</dbReference>
<evidence type="ECO:0000256" key="2">
    <source>
        <dbReference type="ARBA" id="ARBA00022840"/>
    </source>
</evidence>
<dbReference type="Gene3D" id="1.10.510.10">
    <property type="entry name" value="Transferase(Phosphotransferase) domain 1"/>
    <property type="match status" value="1"/>
</dbReference>
<organism evidence="4">
    <name type="scientific">Paramoeba aestuarina</name>
    <dbReference type="NCBI Taxonomy" id="180227"/>
    <lineage>
        <taxon>Eukaryota</taxon>
        <taxon>Amoebozoa</taxon>
        <taxon>Discosea</taxon>
        <taxon>Flabellinia</taxon>
        <taxon>Dactylopodida</taxon>
        <taxon>Paramoebidae</taxon>
        <taxon>Paramoeba</taxon>
    </lineage>
</organism>
<dbReference type="SUPFAM" id="SSF56112">
    <property type="entry name" value="Protein kinase-like (PK-like)"/>
    <property type="match status" value="1"/>
</dbReference>
<evidence type="ECO:0000313" key="4">
    <source>
        <dbReference type="EMBL" id="CAE2269743.1"/>
    </source>
</evidence>
<evidence type="ECO:0000256" key="1">
    <source>
        <dbReference type="ARBA" id="ARBA00022741"/>
    </source>
</evidence>
<keyword evidence="2" id="KW-0067">ATP-binding</keyword>
<accession>A0A7S4JNZ5</accession>
<name>A0A7S4JNZ5_9EUKA</name>
<dbReference type="GO" id="GO:0004674">
    <property type="term" value="F:protein serine/threonine kinase activity"/>
    <property type="evidence" value="ECO:0007669"/>
    <property type="project" value="TreeGrafter"/>
</dbReference>
<evidence type="ECO:0000259" key="3">
    <source>
        <dbReference type="PROSITE" id="PS50011"/>
    </source>
</evidence>
<gene>
    <name evidence="4" type="ORF">NAES01612_LOCUS1499</name>
</gene>
<sequence length="192" mass="21126">MEYLPGGHLHDFLLFLQNFEGNVSFENLVEKSIEIVECVIFLHSHGIVHGDLNPRNILMDEKHIRICDFALSNTTLGMKRYSDPLRKICPESDIYSLGLVLQELFGMKPVPPAPVFFGSRPVLSHTGWGLSSSSCPSSSSSLSSSFSSLSSLSSSLIEEVVGKCLEKDVALRVGGAELLERLMEVKKTLCPN</sequence>
<feature type="domain" description="Protein kinase" evidence="3">
    <location>
        <begin position="1"/>
        <end position="189"/>
    </location>
</feature>
<dbReference type="InterPro" id="IPR051681">
    <property type="entry name" value="Ser/Thr_Kinases-Pseudokinases"/>
</dbReference>
<protein>
    <recommendedName>
        <fullName evidence="3">Protein kinase domain-containing protein</fullName>
    </recommendedName>
</protein>
<dbReference type="PROSITE" id="PS50011">
    <property type="entry name" value="PROTEIN_KINASE_DOM"/>
    <property type="match status" value="1"/>
</dbReference>
<dbReference type="GO" id="GO:0005524">
    <property type="term" value="F:ATP binding"/>
    <property type="evidence" value="ECO:0007669"/>
    <property type="project" value="UniProtKB-KW"/>
</dbReference>
<dbReference type="AlphaFoldDB" id="A0A7S4JNZ5"/>
<proteinExistence type="predicted"/>
<dbReference type="Pfam" id="PF00069">
    <property type="entry name" value="Pkinase"/>
    <property type="match status" value="1"/>
</dbReference>
<dbReference type="InterPro" id="IPR011009">
    <property type="entry name" value="Kinase-like_dom_sf"/>
</dbReference>
<reference evidence="4" key="1">
    <citation type="submission" date="2021-01" db="EMBL/GenBank/DDBJ databases">
        <authorList>
            <person name="Corre E."/>
            <person name="Pelletier E."/>
            <person name="Niang G."/>
            <person name="Scheremetjew M."/>
            <person name="Finn R."/>
            <person name="Kale V."/>
            <person name="Holt S."/>
            <person name="Cochrane G."/>
            <person name="Meng A."/>
            <person name="Brown T."/>
            <person name="Cohen L."/>
        </authorList>
    </citation>
    <scope>NUCLEOTIDE SEQUENCE</scope>
    <source>
        <strain evidence="4">SoJaBio B1-5/56/2</strain>
    </source>
</reference>